<accession>A0A8H2WQ70</accession>
<gene>
    <name evidence="1" type="ORF">RDB_LOCUS47433</name>
</gene>
<proteinExistence type="predicted"/>
<evidence type="ECO:0000313" key="1">
    <source>
        <dbReference type="EMBL" id="CAE6393654.1"/>
    </source>
</evidence>
<name>A0A8H2WQ70_9AGAM</name>
<dbReference type="EMBL" id="CAJMWS010000297">
    <property type="protein sequence ID" value="CAE6393654.1"/>
    <property type="molecule type" value="Genomic_DNA"/>
</dbReference>
<organism evidence="1 2">
    <name type="scientific">Rhizoctonia solani</name>
    <dbReference type="NCBI Taxonomy" id="456999"/>
    <lineage>
        <taxon>Eukaryota</taxon>
        <taxon>Fungi</taxon>
        <taxon>Dikarya</taxon>
        <taxon>Basidiomycota</taxon>
        <taxon>Agaricomycotina</taxon>
        <taxon>Agaricomycetes</taxon>
        <taxon>Cantharellales</taxon>
        <taxon>Ceratobasidiaceae</taxon>
        <taxon>Rhizoctonia</taxon>
    </lineage>
</organism>
<sequence>MLEEWIPNQASGLNDESYKSEFRDTCIDPDWTLGDHWFEWTYVIDLDNRVLTVNEFVHFRFDNMPPLSPSDSNPGFVGYLEPELYGDGSTVPDTPAEYLASVDLWLKSRHDTTQPHSTFRTFSSKL</sequence>
<protein>
    <submittedName>
        <fullName evidence="1">Uncharacterized protein</fullName>
    </submittedName>
</protein>
<comment type="caution">
    <text evidence="1">The sequence shown here is derived from an EMBL/GenBank/DDBJ whole genome shotgun (WGS) entry which is preliminary data.</text>
</comment>
<dbReference type="Proteomes" id="UP000663846">
    <property type="component" value="Unassembled WGS sequence"/>
</dbReference>
<dbReference type="AlphaFoldDB" id="A0A8H2WQ70"/>
<evidence type="ECO:0000313" key="2">
    <source>
        <dbReference type="Proteomes" id="UP000663846"/>
    </source>
</evidence>
<reference evidence="1" key="1">
    <citation type="submission" date="2021-01" db="EMBL/GenBank/DDBJ databases">
        <authorList>
            <person name="Kaushik A."/>
        </authorList>
    </citation>
    <scope>NUCLEOTIDE SEQUENCE</scope>
    <source>
        <strain evidence="1">AG1-1C</strain>
    </source>
</reference>